<protein>
    <submittedName>
        <fullName evidence="1">Uncharacterized protein</fullName>
    </submittedName>
</protein>
<reference evidence="1" key="1">
    <citation type="submission" date="2014-09" db="EMBL/GenBank/DDBJ databases">
        <authorList>
            <person name="Magalhaes I.L.F."/>
            <person name="Oliveira U."/>
            <person name="Santos F.R."/>
            <person name="Vidigal T.H.D.A."/>
            <person name="Brescovit A.D."/>
            <person name="Santos A.J."/>
        </authorList>
    </citation>
    <scope>NUCLEOTIDE SEQUENCE</scope>
    <source>
        <tissue evidence="1">Shoot tissue taken approximately 20 cm above the soil surface</tissue>
    </source>
</reference>
<name>A0A0A8XZQ0_ARUDO</name>
<reference evidence="1" key="2">
    <citation type="journal article" date="2015" name="Data Brief">
        <title>Shoot transcriptome of the giant reed, Arundo donax.</title>
        <authorList>
            <person name="Barrero R.A."/>
            <person name="Guerrero F.D."/>
            <person name="Moolhuijzen P."/>
            <person name="Goolsby J.A."/>
            <person name="Tidwell J."/>
            <person name="Bellgard S.E."/>
            <person name="Bellgard M.I."/>
        </authorList>
    </citation>
    <scope>NUCLEOTIDE SEQUENCE</scope>
    <source>
        <tissue evidence="1">Shoot tissue taken approximately 20 cm above the soil surface</tissue>
    </source>
</reference>
<accession>A0A0A8XZQ0</accession>
<organism evidence="1">
    <name type="scientific">Arundo donax</name>
    <name type="common">Giant reed</name>
    <name type="synonym">Donax arundinaceus</name>
    <dbReference type="NCBI Taxonomy" id="35708"/>
    <lineage>
        <taxon>Eukaryota</taxon>
        <taxon>Viridiplantae</taxon>
        <taxon>Streptophyta</taxon>
        <taxon>Embryophyta</taxon>
        <taxon>Tracheophyta</taxon>
        <taxon>Spermatophyta</taxon>
        <taxon>Magnoliopsida</taxon>
        <taxon>Liliopsida</taxon>
        <taxon>Poales</taxon>
        <taxon>Poaceae</taxon>
        <taxon>PACMAD clade</taxon>
        <taxon>Arundinoideae</taxon>
        <taxon>Arundineae</taxon>
        <taxon>Arundo</taxon>
    </lineage>
</organism>
<dbReference type="AlphaFoldDB" id="A0A0A8XZQ0"/>
<proteinExistence type="predicted"/>
<sequence>MRSCLIRRYILEKVRLL</sequence>
<dbReference type="EMBL" id="GBRH01278529">
    <property type="protein sequence ID" value="JAD19366.1"/>
    <property type="molecule type" value="Transcribed_RNA"/>
</dbReference>
<evidence type="ECO:0000313" key="1">
    <source>
        <dbReference type="EMBL" id="JAD19366.1"/>
    </source>
</evidence>